<reference evidence="10 12" key="1">
    <citation type="journal article" date="2012" name="Nature">
        <title>Algal genomes reveal evolutionary mosaicism and the fate of nucleomorphs.</title>
        <authorList>
            <consortium name="DOE Joint Genome Institute"/>
            <person name="Curtis B.A."/>
            <person name="Tanifuji G."/>
            <person name="Burki F."/>
            <person name="Gruber A."/>
            <person name="Irimia M."/>
            <person name="Maruyama S."/>
            <person name="Arias M.C."/>
            <person name="Ball S.G."/>
            <person name="Gile G.H."/>
            <person name="Hirakawa Y."/>
            <person name="Hopkins J.F."/>
            <person name="Kuo A."/>
            <person name="Rensing S.A."/>
            <person name="Schmutz J."/>
            <person name="Symeonidi A."/>
            <person name="Elias M."/>
            <person name="Eveleigh R.J."/>
            <person name="Herman E.K."/>
            <person name="Klute M.J."/>
            <person name="Nakayama T."/>
            <person name="Obornik M."/>
            <person name="Reyes-Prieto A."/>
            <person name="Armbrust E.V."/>
            <person name="Aves S.J."/>
            <person name="Beiko R.G."/>
            <person name="Coutinho P."/>
            <person name="Dacks J.B."/>
            <person name="Durnford D.G."/>
            <person name="Fast N.M."/>
            <person name="Green B.R."/>
            <person name="Grisdale C.J."/>
            <person name="Hempel F."/>
            <person name="Henrissat B."/>
            <person name="Hoppner M.P."/>
            <person name="Ishida K."/>
            <person name="Kim E."/>
            <person name="Koreny L."/>
            <person name="Kroth P.G."/>
            <person name="Liu Y."/>
            <person name="Malik S.B."/>
            <person name="Maier U.G."/>
            <person name="McRose D."/>
            <person name="Mock T."/>
            <person name="Neilson J.A."/>
            <person name="Onodera N.T."/>
            <person name="Poole A.M."/>
            <person name="Pritham E.J."/>
            <person name="Richards T.A."/>
            <person name="Rocap G."/>
            <person name="Roy S.W."/>
            <person name="Sarai C."/>
            <person name="Schaack S."/>
            <person name="Shirato S."/>
            <person name="Slamovits C.H."/>
            <person name="Spencer D.F."/>
            <person name="Suzuki S."/>
            <person name="Worden A.Z."/>
            <person name="Zauner S."/>
            <person name="Barry K."/>
            <person name="Bell C."/>
            <person name="Bharti A.K."/>
            <person name="Crow J.A."/>
            <person name="Grimwood J."/>
            <person name="Kramer R."/>
            <person name="Lindquist E."/>
            <person name="Lucas S."/>
            <person name="Salamov A."/>
            <person name="McFadden G.I."/>
            <person name="Lane C.E."/>
            <person name="Keeling P.J."/>
            <person name="Gray M.W."/>
            <person name="Grigoriev I.V."/>
            <person name="Archibald J.M."/>
        </authorList>
    </citation>
    <scope>NUCLEOTIDE SEQUENCE</scope>
    <source>
        <strain evidence="10 12">CCMP2712</strain>
    </source>
</reference>
<evidence type="ECO:0000259" key="9">
    <source>
        <dbReference type="PROSITE" id="PS51198"/>
    </source>
</evidence>
<evidence type="ECO:0000256" key="7">
    <source>
        <dbReference type="PROSITE-ProRule" id="PRU00560"/>
    </source>
</evidence>
<keyword evidence="2 7" id="KW-0547">Nucleotide-binding</keyword>
<dbReference type="Pfam" id="PF12796">
    <property type="entry name" value="Ank_2"/>
    <property type="match status" value="1"/>
</dbReference>
<comment type="subcellular location">
    <subcellularLocation>
        <location evidence="1">Plastid</location>
        <location evidence="1">Chloroplast</location>
    </subcellularLocation>
</comment>
<dbReference type="STRING" id="905079.L1J1V8"/>
<feature type="repeat" description="ANK" evidence="6">
    <location>
        <begin position="269"/>
        <end position="301"/>
    </location>
</feature>
<dbReference type="GO" id="GO:0009507">
    <property type="term" value="C:chloroplast"/>
    <property type="evidence" value="ECO:0007669"/>
    <property type="project" value="UniProtKB-SubCell"/>
</dbReference>
<organism evidence="10">
    <name type="scientific">Guillardia theta (strain CCMP2712)</name>
    <name type="common">Cryptophyte</name>
    <dbReference type="NCBI Taxonomy" id="905079"/>
    <lineage>
        <taxon>Eukaryota</taxon>
        <taxon>Cryptophyceae</taxon>
        <taxon>Pyrenomonadales</taxon>
        <taxon>Geminigeraceae</taxon>
        <taxon>Guillardia</taxon>
    </lineage>
</organism>
<dbReference type="KEGG" id="gtt:GUITHDRAFT_111932"/>
<evidence type="ECO:0000313" key="11">
    <source>
        <dbReference type="EnsemblProtists" id="EKX42080"/>
    </source>
</evidence>
<dbReference type="RefSeq" id="XP_005829060.1">
    <property type="nucleotide sequence ID" value="XM_005829003.1"/>
</dbReference>
<accession>L1J1V8</accession>
<feature type="region of interest" description="Disordered" evidence="8">
    <location>
        <begin position="2539"/>
        <end position="2606"/>
    </location>
</feature>
<dbReference type="SMART" id="SM00248">
    <property type="entry name" value="ANK"/>
    <property type="match status" value="3"/>
</dbReference>
<dbReference type="eggNOG" id="KOG4412">
    <property type="taxonomic scope" value="Eukaryota"/>
</dbReference>
<dbReference type="Pfam" id="PF00580">
    <property type="entry name" value="UvrD-helicase"/>
    <property type="match status" value="1"/>
</dbReference>
<protein>
    <recommendedName>
        <fullName evidence="9">UvrD-like helicase ATP-binding domain-containing protein</fullName>
    </recommendedName>
</protein>
<feature type="region of interest" description="Disordered" evidence="8">
    <location>
        <begin position="357"/>
        <end position="428"/>
    </location>
</feature>
<dbReference type="InterPro" id="IPR036770">
    <property type="entry name" value="Ankyrin_rpt-contain_sf"/>
</dbReference>
<feature type="binding site" evidence="7">
    <location>
        <begin position="789"/>
        <end position="796"/>
    </location>
    <ligand>
        <name>ATP</name>
        <dbReference type="ChEBI" id="CHEBI:30616"/>
    </ligand>
</feature>
<evidence type="ECO:0000256" key="4">
    <source>
        <dbReference type="ARBA" id="ARBA00022806"/>
    </source>
</evidence>
<evidence type="ECO:0000256" key="6">
    <source>
        <dbReference type="PROSITE-ProRule" id="PRU00023"/>
    </source>
</evidence>
<dbReference type="PANTHER" id="PTHR21529">
    <property type="entry name" value="MAMMARY TURMOR VIRUS RECEPTOR HOMOLOG 1, 2 MTVR1, 2"/>
    <property type="match status" value="1"/>
</dbReference>
<dbReference type="PROSITE" id="PS51198">
    <property type="entry name" value="UVRD_HELICASE_ATP_BIND"/>
    <property type="match status" value="1"/>
</dbReference>
<evidence type="ECO:0000313" key="10">
    <source>
        <dbReference type="EMBL" id="EKX42080.1"/>
    </source>
</evidence>
<dbReference type="SUPFAM" id="SSF48403">
    <property type="entry name" value="Ankyrin repeat"/>
    <property type="match status" value="1"/>
</dbReference>
<dbReference type="GO" id="GO:0005524">
    <property type="term" value="F:ATP binding"/>
    <property type="evidence" value="ECO:0007669"/>
    <property type="project" value="UniProtKB-UniRule"/>
</dbReference>
<feature type="compositionally biased region" description="Basic residues" evidence="8">
    <location>
        <begin position="2555"/>
        <end position="2566"/>
    </location>
</feature>
<dbReference type="PROSITE" id="PS50088">
    <property type="entry name" value="ANK_REPEAT"/>
    <property type="match status" value="1"/>
</dbReference>
<keyword evidence="3 7" id="KW-0378">Hydrolase</keyword>
<evidence type="ECO:0000256" key="3">
    <source>
        <dbReference type="ARBA" id="ARBA00022801"/>
    </source>
</evidence>
<evidence type="ECO:0000256" key="1">
    <source>
        <dbReference type="ARBA" id="ARBA00004229"/>
    </source>
</evidence>
<dbReference type="SUPFAM" id="SSF52540">
    <property type="entry name" value="P-loop containing nucleoside triphosphate hydrolases"/>
    <property type="match status" value="1"/>
</dbReference>
<feature type="compositionally biased region" description="Basic and acidic residues" evidence="8">
    <location>
        <begin position="376"/>
        <end position="389"/>
    </location>
</feature>
<dbReference type="GO" id="GO:0016787">
    <property type="term" value="F:hydrolase activity"/>
    <property type="evidence" value="ECO:0007669"/>
    <property type="project" value="UniProtKB-UniRule"/>
</dbReference>
<sequence>MHLLIGLTWELELRFDKNATSGNLKLVDKLHRSEEISVLLVFQGIKQQFDFSSTNTAFEIPSCQHEDMLLVKFCFHSYKNKATQKQQTPKEYQREQAETIQILLSCGMDKDITSDLDLYAFNLAVEANLPETITSLLIPSNANQAFESAYKRETASGRELSELSQSLSEMPRIDVRLLFLRPNLNESHLMRILPSLFRLCKDDQIFQQAMKAAQKEGMWEVMRMIVRNSSESQEFADVPLCCAVTAGQHELVKSLLARRADPDASTGEFGTAALHHAVKCRDLKMISCLVDAKADVNVTSERGTCLHLLAEMTWDQKTSQVTQTLLSNGADVTTKNKKNKTVLQVSKGAFKAMLQKFQEEQSASRKSRSKKVKSKSKSETQQDGRREQKINVPDAEADPVVEAAKPSQIPASNTADESPEKTPETMVQHRQRVKDLLAALMLRLQHEGDEGQENDHDTDEEDGSENSDEEEKQSRPRDKRTESNVTDRAPSNFPPGNHEAELRSEGGDPAEEDVTAPVAASDDRSAIRDLASCMWDLRVTREFKDQLFGLHREPVVLRSTIHKIKRLANGEQGRSLMKCLKGTPKHLKIFESPCVSFDDGRRFLWQYAVDYSPRIGAFTDTIRLWKICLDHDDVPRGMRFIVDAHKSGRQSSVEKKLLPIFVDSTLQKDGTRIPRVYRLSEDSDLDGLRLQEDKKFSSFVDSEEEMYDLHEELIFTPPAVSTAESLNVLKFYALSDEFLKSLNDFEKNKRSVKGGEHVFPEFPFLPDDREDEIINRRIANSTCSTILVGRSGTGKTSIAINRMWKMYSCLSVNESKLQDYNQVFVTANRVLRDQVRKSFKNMQAGVQHVDPKSDYPPSLWSVSSEAFPLFLTESEWLQMLDATLARPFWPRNEDGSLVNAGASSFHEEVGMLDSIPLDDDELCFDDEPMEDFIELGEDSRAKSRAKVQLREEVDFKVFESRIWPSLTKSGKCRWLSPSSVFQEIHSYIKGSVKALRSSQGFLSREEYLHMPEKMAPNFKGLKASEAMEDLPGDRKGSRDVIYDLFQLYEKEKKRLNMYDIADVTHHIYHNYDVGAPERQRVHSIYVDEAQDFTQAELALFFKVCEDKNDMFFSGDTCQTIATGIGFRFEDLKSLFKQEEVEGRQPCVIPDVCTLTVNYRTHNGILGTASSVVSLLETLFPAFIDVLPKERGFFLGPRPMLLKETDIDDIAILILGADRKQSQIEFGAHQVILVRSQDAKDRLPHFFDGCLAMTILESKGLEFDDVILWNFFTDSRASQEWRVILTCLIHDDEEEEQRLQEKRQQAKKDVMGRLRPLEFDETLHLILCEELKQLYTAITRARVRVILYDEDEVQRAPMYHFLERKDLCEVVDLMGNVLHCPSFAKKTTKEEWEQQGMNLKRVGLFQLASQCFAKSGDRVSEMEMRAEHLIQFVAPKSSAQLRKMAFVQAGELLLECGRRWTPRAAKCFFEAEEYELAEETFSACIELFKSKRIYFLKCSLSCLKKVGKQDKCINLMVKHGFVAVALKQLLQEKQYDKALRIHEAHPDASLPPSLSKESFLRRKADALVSTSKNFGVSEEQRQAALKSFYETAQKLPPHMEEELLLQHGYLSQLADRLRAHGKYKESAMIVAKEKNFEELPKALKILSEARRPKSDLLLLKVELYLLSAYKSNDQSAAKDFICSSLKTASKIMSSPTEDLEQEELMSLVEWRSLFLKMELFMLDNLTKLEIPANSSCVSSIPRSVVLSSKLQVLAKLDPSSKMKNEDISSIIFSAYNIFVDLQQLIVHCSSSLKPDMKPSNELLDLERFFGILRKDSSMYVSKVQQEVIKTLFDISDDSEIVLFSDDIYWSILNPLNLSVHMKKFVNDKLCRFLLSLLEFLKVVKSKDPSTKLKFATIHVWFAGLARNLSSSEHGASFLQTFETAVKEFEDSLAGWFHFDRVITRVPSISSFLPNYIEERHLQEVKLSIERHLRISVSNLARQTKEYKPQELSQHVLAMEAIDWLCRGCNAIRSENFHRSYPFFDMLIPTPVKRFCIFPTALSGIKTLTSTAEDEKLPPQSWRISCEMMLVSNLVLSHVENLRQRHGNRQNNKVEPLYTPIASSFQKSVSAIRLLRSNESVPEDKATEFVNESLKFAKRMLRRMDQHSSTASIQTYARAMFECTAGLLLFFHNNPYGGEEKQMVEVINILLALVDYQADMPQRKTLKQALQAGDVQTAQACLAEMIEFSQWYINYSNCACMRRGRKLAEQQGEQEQVTMEAEKTIEEEDEEVFAKSYATLGAFLLRKLRARPINTITPQEILAHKNAFDPADENMQTTPGSALGLQQDYQYVTYKHNQGIALLQQLEQINQFCNLPLDFKAPLQPLISNVRYFLEVVLTRWRQSNIAATVEAAHSLEIFINHGLRFIHDLSLRSLQPLNPMGPPVPSSRPYFYAATCQNTAGNHHHNTVFPSAPFAANQAYPAPYILHLPQMAHAESYQGPQHTFDQGQRMYLNQAQTGMTRGTSQDPQQAVPSAGPQLYYAWNSAEVEQVEDNDISLALEETDLKVSSPAVPNQSRQRRRRPSRGKNRAPNQNVEDQQNKNVRDTQSKSRVQKQGSGPKKKQGAREG</sequence>
<feature type="compositionally biased region" description="Basic and acidic residues" evidence="8">
    <location>
        <begin position="472"/>
        <end position="482"/>
    </location>
</feature>
<evidence type="ECO:0000313" key="12">
    <source>
        <dbReference type="Proteomes" id="UP000011087"/>
    </source>
</evidence>
<dbReference type="HOGENOM" id="CLU_227865_0_0_1"/>
<keyword evidence="4 7" id="KW-0347">Helicase</keyword>
<dbReference type="PaxDb" id="55529-EKX42080"/>
<dbReference type="PANTHER" id="PTHR21529:SF4">
    <property type="entry name" value="TPR AND ANKYRIN REPEAT-CONTAINING PROTEIN 1"/>
    <property type="match status" value="1"/>
</dbReference>
<dbReference type="Gene3D" id="3.40.50.300">
    <property type="entry name" value="P-loop containing nucleotide triphosphate hydrolases"/>
    <property type="match status" value="2"/>
</dbReference>
<keyword evidence="6" id="KW-0040">ANK repeat</keyword>
<keyword evidence="5 7" id="KW-0067">ATP-binding</keyword>
<dbReference type="GeneID" id="17298719"/>
<feature type="compositionally biased region" description="Basic residues" evidence="8">
    <location>
        <begin position="2597"/>
        <end position="2606"/>
    </location>
</feature>
<gene>
    <name evidence="10" type="ORF">GUITHDRAFT_111932</name>
</gene>
<dbReference type="OrthoDB" id="3156807at2759"/>
<proteinExistence type="predicted"/>
<dbReference type="Gene3D" id="1.25.40.20">
    <property type="entry name" value="Ankyrin repeat-containing domain"/>
    <property type="match status" value="1"/>
</dbReference>
<dbReference type="EnsemblProtists" id="EKX42080">
    <property type="protein sequence ID" value="EKX42080"/>
    <property type="gene ID" value="GUITHDRAFT_111932"/>
</dbReference>
<feature type="compositionally biased region" description="Acidic residues" evidence="8">
    <location>
        <begin position="456"/>
        <end position="471"/>
    </location>
</feature>
<feature type="region of interest" description="Disordered" evidence="8">
    <location>
        <begin position="447"/>
        <end position="522"/>
    </location>
</feature>
<evidence type="ECO:0000256" key="5">
    <source>
        <dbReference type="ARBA" id="ARBA00022840"/>
    </source>
</evidence>
<dbReference type="Proteomes" id="UP000011087">
    <property type="component" value="Unassembled WGS sequence"/>
</dbReference>
<dbReference type="GO" id="GO:0004386">
    <property type="term" value="F:helicase activity"/>
    <property type="evidence" value="ECO:0007669"/>
    <property type="project" value="UniProtKB-UniRule"/>
</dbReference>
<name>L1J1V8_GUITC</name>
<evidence type="ECO:0000256" key="8">
    <source>
        <dbReference type="SAM" id="MobiDB-lite"/>
    </source>
</evidence>
<dbReference type="InterPro" id="IPR027417">
    <property type="entry name" value="P-loop_NTPase"/>
</dbReference>
<evidence type="ECO:0000256" key="2">
    <source>
        <dbReference type="ARBA" id="ARBA00022741"/>
    </source>
</evidence>
<dbReference type="InterPro" id="IPR014016">
    <property type="entry name" value="UvrD-like_ATP-bd"/>
</dbReference>
<dbReference type="EMBL" id="JH993019">
    <property type="protein sequence ID" value="EKX42080.1"/>
    <property type="molecule type" value="Genomic_DNA"/>
</dbReference>
<dbReference type="InterPro" id="IPR002110">
    <property type="entry name" value="Ankyrin_rpt"/>
</dbReference>
<feature type="domain" description="UvrD-like helicase ATP-binding" evidence="9">
    <location>
        <begin position="768"/>
        <end position="1161"/>
    </location>
</feature>
<feature type="compositionally biased region" description="Basic and acidic residues" evidence="8">
    <location>
        <begin position="2576"/>
        <end position="2586"/>
    </location>
</feature>
<reference evidence="12" key="2">
    <citation type="submission" date="2012-11" db="EMBL/GenBank/DDBJ databases">
        <authorList>
            <person name="Kuo A."/>
            <person name="Curtis B.A."/>
            <person name="Tanifuji G."/>
            <person name="Burki F."/>
            <person name="Gruber A."/>
            <person name="Irimia M."/>
            <person name="Maruyama S."/>
            <person name="Arias M.C."/>
            <person name="Ball S.G."/>
            <person name="Gile G.H."/>
            <person name="Hirakawa Y."/>
            <person name="Hopkins J.F."/>
            <person name="Rensing S.A."/>
            <person name="Schmutz J."/>
            <person name="Symeonidi A."/>
            <person name="Elias M."/>
            <person name="Eveleigh R.J."/>
            <person name="Herman E.K."/>
            <person name="Klute M.J."/>
            <person name="Nakayama T."/>
            <person name="Obornik M."/>
            <person name="Reyes-Prieto A."/>
            <person name="Armbrust E.V."/>
            <person name="Aves S.J."/>
            <person name="Beiko R.G."/>
            <person name="Coutinho P."/>
            <person name="Dacks J.B."/>
            <person name="Durnford D.G."/>
            <person name="Fast N.M."/>
            <person name="Green B.R."/>
            <person name="Grisdale C."/>
            <person name="Hempe F."/>
            <person name="Henrissat B."/>
            <person name="Hoppner M.P."/>
            <person name="Ishida K.-I."/>
            <person name="Kim E."/>
            <person name="Koreny L."/>
            <person name="Kroth P.G."/>
            <person name="Liu Y."/>
            <person name="Malik S.-B."/>
            <person name="Maier U.G."/>
            <person name="McRose D."/>
            <person name="Mock T."/>
            <person name="Neilson J.A."/>
            <person name="Onodera N.T."/>
            <person name="Poole A.M."/>
            <person name="Pritham E.J."/>
            <person name="Richards T.A."/>
            <person name="Rocap G."/>
            <person name="Roy S.W."/>
            <person name="Sarai C."/>
            <person name="Schaack S."/>
            <person name="Shirato S."/>
            <person name="Slamovits C.H."/>
            <person name="Spencer D.F."/>
            <person name="Suzuki S."/>
            <person name="Worden A.Z."/>
            <person name="Zauner S."/>
            <person name="Barry K."/>
            <person name="Bell C."/>
            <person name="Bharti A.K."/>
            <person name="Crow J.A."/>
            <person name="Grimwood J."/>
            <person name="Kramer R."/>
            <person name="Lindquist E."/>
            <person name="Lucas S."/>
            <person name="Salamov A."/>
            <person name="McFadden G.I."/>
            <person name="Lane C.E."/>
            <person name="Keeling P.J."/>
            <person name="Gray M.W."/>
            <person name="Grigoriev I.V."/>
            <person name="Archibald J.M."/>
        </authorList>
    </citation>
    <scope>NUCLEOTIDE SEQUENCE</scope>
    <source>
        <strain evidence="12">CCMP2712</strain>
    </source>
</reference>
<keyword evidence="12" id="KW-1185">Reference proteome</keyword>
<feature type="compositionally biased region" description="Basic residues" evidence="8">
    <location>
        <begin position="365"/>
        <end position="375"/>
    </location>
</feature>
<dbReference type="InterPro" id="IPR039904">
    <property type="entry name" value="TRANK1"/>
</dbReference>
<reference evidence="11" key="3">
    <citation type="submission" date="2015-06" db="UniProtKB">
        <authorList>
            <consortium name="EnsemblProtists"/>
        </authorList>
    </citation>
    <scope>IDENTIFICATION</scope>
</reference>